<evidence type="ECO:0000256" key="1">
    <source>
        <dbReference type="SAM" id="MobiDB-lite"/>
    </source>
</evidence>
<evidence type="ECO:0000259" key="2">
    <source>
        <dbReference type="PROSITE" id="PS50878"/>
    </source>
</evidence>
<dbReference type="CDD" id="cd01650">
    <property type="entry name" value="RT_nLTR_like"/>
    <property type="match status" value="1"/>
</dbReference>
<dbReference type="InterPro" id="IPR002156">
    <property type="entry name" value="RNaseH_domain"/>
</dbReference>
<proteinExistence type="predicted"/>
<feature type="compositionally biased region" description="Polar residues" evidence="1">
    <location>
        <begin position="16"/>
        <end position="30"/>
    </location>
</feature>
<dbReference type="GO" id="GO:0004523">
    <property type="term" value="F:RNA-DNA hybrid ribonuclease activity"/>
    <property type="evidence" value="ECO:0007669"/>
    <property type="project" value="InterPro"/>
</dbReference>
<dbReference type="VEuPathDB" id="FungiDB:RhiirFUN_022397"/>
<comment type="caution">
    <text evidence="4">The sequence shown here is derived from an EMBL/GenBank/DDBJ whole genome shotgun (WGS) entry which is preliminary data.</text>
</comment>
<evidence type="ECO:0000313" key="5">
    <source>
        <dbReference type="Proteomes" id="UP000684084"/>
    </source>
</evidence>
<name>A0A915YPQ3_9GLOM</name>
<evidence type="ECO:0000313" key="4">
    <source>
        <dbReference type="EMBL" id="CAB5308381.1"/>
    </source>
</evidence>
<dbReference type="VEuPathDB" id="FungiDB:RhiirFUN_004511"/>
<dbReference type="Proteomes" id="UP000684084">
    <property type="component" value="Unassembled WGS sequence"/>
</dbReference>
<accession>A0A915YPQ3</accession>
<dbReference type="InterPro" id="IPR000477">
    <property type="entry name" value="RT_dom"/>
</dbReference>
<dbReference type="VEuPathDB" id="FungiDB:RhiirFUN_018333"/>
<gene>
    <name evidence="4" type="ORF">CHRIB12_LOCUS1335</name>
</gene>
<dbReference type="VEuPathDB" id="FungiDB:RhiirFUN_018231"/>
<dbReference type="GO" id="GO:0003676">
    <property type="term" value="F:nucleic acid binding"/>
    <property type="evidence" value="ECO:0007669"/>
    <property type="project" value="InterPro"/>
</dbReference>
<protein>
    <recommendedName>
        <fullName evidence="6">Reverse transcriptase</fullName>
    </recommendedName>
</protein>
<dbReference type="PROSITE" id="PS50878">
    <property type="entry name" value="RT_POL"/>
    <property type="match status" value="1"/>
</dbReference>
<feature type="region of interest" description="Disordered" evidence="1">
    <location>
        <begin position="1"/>
        <end position="30"/>
    </location>
</feature>
<feature type="compositionally biased region" description="Basic residues" evidence="1">
    <location>
        <begin position="1"/>
        <end position="15"/>
    </location>
</feature>
<feature type="domain" description="RNase H type-1" evidence="3">
    <location>
        <begin position="1382"/>
        <end position="1530"/>
    </location>
</feature>
<dbReference type="Pfam" id="PF03372">
    <property type="entry name" value="Exo_endo_phos"/>
    <property type="match status" value="1"/>
</dbReference>
<dbReference type="PROSITE" id="PS50879">
    <property type="entry name" value="RNASE_H_1"/>
    <property type="match status" value="1"/>
</dbReference>
<evidence type="ECO:0000259" key="3">
    <source>
        <dbReference type="PROSITE" id="PS50879"/>
    </source>
</evidence>
<dbReference type="PANTHER" id="PTHR19446">
    <property type="entry name" value="REVERSE TRANSCRIPTASES"/>
    <property type="match status" value="1"/>
</dbReference>
<dbReference type="Pfam" id="PF00078">
    <property type="entry name" value="RVT_1"/>
    <property type="match status" value="1"/>
</dbReference>
<dbReference type="InterPro" id="IPR005135">
    <property type="entry name" value="Endo/exonuclease/phosphatase"/>
</dbReference>
<reference evidence="4" key="1">
    <citation type="submission" date="2020-05" db="EMBL/GenBank/DDBJ databases">
        <authorList>
            <person name="Rincon C."/>
            <person name="Sanders R I."/>
            <person name="Robbins C."/>
            <person name="Chaturvedi A."/>
        </authorList>
    </citation>
    <scope>NUCLEOTIDE SEQUENCE</scope>
    <source>
        <strain evidence="4">CHB12</strain>
    </source>
</reference>
<dbReference type="EMBL" id="CAGKOT010000002">
    <property type="protein sequence ID" value="CAB5308381.1"/>
    <property type="molecule type" value="Genomic_DNA"/>
</dbReference>
<organism evidence="4 5">
    <name type="scientific">Rhizophagus irregularis</name>
    <dbReference type="NCBI Taxonomy" id="588596"/>
    <lineage>
        <taxon>Eukaryota</taxon>
        <taxon>Fungi</taxon>
        <taxon>Fungi incertae sedis</taxon>
        <taxon>Mucoromycota</taxon>
        <taxon>Glomeromycotina</taxon>
        <taxon>Glomeromycetes</taxon>
        <taxon>Glomerales</taxon>
        <taxon>Glomeraceae</taxon>
        <taxon>Rhizophagus</taxon>
    </lineage>
</organism>
<sequence length="1765" mass="208566">MMNNKKTHSFKKKHYNNPSPVNQKSRSNLNNQQIYRPKTCQRLNLSDIIKIASLNIKGITDVKKQFLIDILGEYNITILGLSETNISNKMAKHSFNFYRNNYVTYFANEETNYRGNGVGLIIKKNYAWHIVNYNSFKGRIIYVDFIFSGNKKMRIINYYGKSGRVTLDNFNQEVKIYFDKIKELVRESKAQNAEIILLGDFNLHYEKYLDDKNNNRKMKKEHKLFEWIEDKQNFYDPFYIMFDNLSQHSLNTFYPFNTNQNPSRIDYIWVTENLFSETQECKIVNTTTINTDHRMLVYSIWSEDLIGNIANIKWKEGFKEVYKYDKMDGEQWELFQNDLNKYISNSEILKFNFNDKNNINHIWDKIKKGFVQASKNCIPIEKIKLTKSRVNPMKISNAYKVMKFLINFRRSIKDSRKRNHVIRNWITYRKKLLEIGREKSDYCWNKIPKDDKSVKEIFEEIKNLYQIYLILYNHDLLQFKEEKIKLAIDQRYEDLLENQKRMINSVMEREIKSIVLDRVLIKENNEDKLITDEEKIKDIVNDHFQNIAGSTNQPKILSEYWAKFYFPQDEINDKIYKDLMVEPTNDELNEALNKLSNNKASGPTGISNEMLKHTSPEFKEIIRKLIILIFNNQEIPLEWKYANVYPIPKPKPWGCQLVNIRPITLLETARKLMVSIMNARLSTILQKNKILKGLQFAGLPFSSTFEPLRIINEIIQDANENDKELWILSLDMSKAYDHVNIFMLEKAMQRLKIPSSFINLTKELFLGRKNSVFTAGGLSNPYDVMVGIDQGEIISPLLWCIYYDPLLTAIQQEHFGYRVKAKKKINLYENIEVEVKQNITSMAYMDDTNMLAGNKEELEKILKTADDFYTLNDIQINKEKSELLLKKKNFNFNEKIELEFGNQKIKIKPKGKTESLRILGVWFNIYNDNNFIKQQAFDEVKNLSNNLLKNKCITDKISSYIFNAVILPRIKYRTQTIILSEKDCEKIMVPYRKNFKNKLKLASTAPNIIMELNLLYNIRSIFDNQLQAKVNNFIIQINDQGILGKIMEIRLVDIQNKLLLPFNPLINFPFSNKDLIFMGQHLRNNFIINNLLLMKSYNFSIEFNKHNIGKNSTVLGRGHHIMEIVGTESFLKNIKILRMNNLYFLDQFLSPDNKTLLTWWNIKNKIFALSNNRNSNVVNTPNIYKKIQSLVTTNGKNYNIKEEYIDNNVVTNLGGYEFLPINIHINNIITSFNMFHFENIYGKIIEEKPFTYIFEHFKRISNTSEINLFIKVCNGCEYNIGQIEGKCIIESMKTEIYEVRYKRLIKWKGYKAYLLKEAQHNYMENIIRYDQFFKRNPLYYSSYDNYQLRFDENSLDIIEKYIDLSLDKQKLFDSRKILYDSNVKDFVCYTDGSIKDITKEYVSATFGTTFYNLSLQKILELISSYNNWISSTRAEIFALLITLLIAPSNSNLTVYTDSASVISNFEKFKFYNFTLVTRQIFKISNNNILWKIIMDIIKENNLSVNIFKVNAHTDDSLNNYVDNIVSLAHNDQNLGINLNYNNFYDLPWIPKWNGIVIEKSLRKLITLTTNTKNLERFCPMCEEDEEDFNHIWFCEERREDMDDLISGVQNWLLLEINKILDPINHITLEHIKNLNDIWKLEVSEDHITFIDLIKGFFPCSLINFFKQLLSTKSKVEILSYNFRNEILDKSMIFWKVRCNKLNEIDRGLGIDKNVKKQHFGKEQFIDKTRKSKNKKYFNLQSLQSHIYFGGNTIDYYNIVDYGSVS</sequence>
<feature type="domain" description="Reverse transcriptase" evidence="2">
    <location>
        <begin position="628"/>
        <end position="923"/>
    </location>
</feature>
<evidence type="ECO:0008006" key="6">
    <source>
        <dbReference type="Google" id="ProtNLM"/>
    </source>
</evidence>
<dbReference type="OrthoDB" id="2435398at2759"/>